<dbReference type="GO" id="GO:0004803">
    <property type="term" value="F:transposase activity"/>
    <property type="evidence" value="ECO:0007669"/>
    <property type="project" value="InterPro"/>
</dbReference>
<proteinExistence type="predicted"/>
<sequence>MHHETDLNIEEHFTDTAGYTDQIFGLTHLLGFKFAPRIRDLSDSKLFTLEKASEYPKLESIFRGQINTKIIKVNYDDVLRLANSIREGTVTASLLMGKLGSYSRQNSLATALREMGRIEKLFLFLITLLVNL</sequence>
<reference evidence="2 3" key="1">
    <citation type="journal article" date="2001" name="FEMS Microbiol. Lett.">
        <title>Oceanobacillus iheyensis gen. nov., sp. nov., a deep-sea extremely halotolerant and alkaliphilic species isolated from a depth of 1050 m on the Iheya Ridge.</title>
        <authorList>
            <person name="Lu J."/>
            <person name="Nogi Y."/>
            <person name="Takami H."/>
        </authorList>
    </citation>
    <scope>NUCLEOTIDE SEQUENCE [LARGE SCALE GENOMIC DNA]</scope>
    <source>
        <strain evidence="3">DSM 14371 / CIP 107618 / JCM 11309 / KCTC 3954 / HTE831</strain>
    </source>
</reference>
<name>Q8ESX9_OCEIH</name>
<dbReference type="KEGG" id="oih:OB0486"/>
<evidence type="ECO:0000259" key="1">
    <source>
        <dbReference type="Pfam" id="PF01526"/>
    </source>
</evidence>
<organism evidence="2 3">
    <name type="scientific">Oceanobacillus iheyensis (strain DSM 14371 / CIP 107618 / JCM 11309 / KCTC 3954 / HTE831)</name>
    <dbReference type="NCBI Taxonomy" id="221109"/>
    <lineage>
        <taxon>Bacteria</taxon>
        <taxon>Bacillati</taxon>
        <taxon>Bacillota</taxon>
        <taxon>Bacilli</taxon>
        <taxon>Bacillales</taxon>
        <taxon>Bacillaceae</taxon>
        <taxon>Oceanobacillus</taxon>
    </lineage>
</organism>
<keyword evidence="3" id="KW-1185">Reference proteome</keyword>
<dbReference type="Pfam" id="PF01526">
    <property type="entry name" value="DDE_Tnp_Tn3"/>
    <property type="match status" value="1"/>
</dbReference>
<dbReference type="EMBL" id="BA000028">
    <property type="protein sequence ID" value="BAC12442.1"/>
    <property type="molecule type" value="Genomic_DNA"/>
</dbReference>
<evidence type="ECO:0000313" key="3">
    <source>
        <dbReference type="Proteomes" id="UP000000822"/>
    </source>
</evidence>
<dbReference type="eggNOG" id="COG4644">
    <property type="taxonomic scope" value="Bacteria"/>
</dbReference>
<dbReference type="InterPro" id="IPR002513">
    <property type="entry name" value="Tn3_Tnp_DDE_dom"/>
</dbReference>
<dbReference type="AlphaFoldDB" id="Q8ESX9"/>
<feature type="domain" description="Tn3 transposase DDE" evidence="1">
    <location>
        <begin position="1"/>
        <end position="121"/>
    </location>
</feature>
<protein>
    <submittedName>
        <fullName evidence="2">Transposase for Tn1546 (Divided with OB0485, OB0486, and OB0487)</fullName>
    </submittedName>
</protein>
<dbReference type="GO" id="GO:0006313">
    <property type="term" value="P:DNA transposition"/>
    <property type="evidence" value="ECO:0007669"/>
    <property type="project" value="InterPro"/>
</dbReference>
<accession>Q8ESX9</accession>
<reference evidence="2 3" key="2">
    <citation type="journal article" date="2002" name="Nucleic Acids Res.">
        <title>Genome sequence of Oceanobacillus iheyensis isolated from the Iheya Ridge and its unexpected adaptive capabilities to extreme environments.</title>
        <authorList>
            <person name="Takami H."/>
            <person name="Takaki Y."/>
            <person name="Uchiyama I."/>
        </authorList>
    </citation>
    <scope>NUCLEOTIDE SEQUENCE [LARGE SCALE GENOMIC DNA]</scope>
    <source>
        <strain evidence="3">DSM 14371 / CIP 107618 / JCM 11309 / KCTC 3954 / HTE831</strain>
    </source>
</reference>
<gene>
    <name evidence="2" type="ordered locus">OB0486</name>
</gene>
<dbReference type="Proteomes" id="UP000000822">
    <property type="component" value="Chromosome"/>
</dbReference>
<dbReference type="HOGENOM" id="CLU_166478_0_0_9"/>
<dbReference type="STRING" id="221109.gene:10732689"/>
<evidence type="ECO:0000313" key="2">
    <source>
        <dbReference type="EMBL" id="BAC12442.1"/>
    </source>
</evidence>